<dbReference type="InterPro" id="IPR032874">
    <property type="entry name" value="DDE_dom"/>
</dbReference>
<feature type="domain" description="DDE" evidence="1">
    <location>
        <begin position="28"/>
        <end position="114"/>
    </location>
</feature>
<organism evidence="2 3">
    <name type="scientific">Yersinia entomophaga</name>
    <dbReference type="NCBI Taxonomy" id="935293"/>
    <lineage>
        <taxon>Bacteria</taxon>
        <taxon>Pseudomonadati</taxon>
        <taxon>Pseudomonadota</taxon>
        <taxon>Gammaproteobacteria</taxon>
        <taxon>Enterobacterales</taxon>
        <taxon>Yersiniaceae</taxon>
        <taxon>Yersinia</taxon>
    </lineage>
</organism>
<reference evidence="2 3" key="1">
    <citation type="journal article" date="2016" name="Toxins">
        <title>The Draft Genome Sequence of the Yersinia entomophaga Entomopathogenic Type Strain MH96T.</title>
        <authorList>
            <person name="Hurst M.R."/>
            <person name="Beattie A."/>
            <person name="Altermann E."/>
            <person name="Moraga R.M."/>
            <person name="Harper L.A."/>
            <person name="Calder J."/>
            <person name="Laugraud A."/>
        </authorList>
    </citation>
    <scope>NUCLEOTIDE SEQUENCE [LARGE SCALE GENOMIC DNA]</scope>
    <source>
        <strain evidence="2 3">MH96</strain>
    </source>
</reference>
<evidence type="ECO:0000259" key="1">
    <source>
        <dbReference type="Pfam" id="PF13610"/>
    </source>
</evidence>
<name>A0ABM6BQN8_YERET</name>
<dbReference type="PANTHER" id="PTHR35528:SF3">
    <property type="entry name" value="BLL1675 PROTEIN"/>
    <property type="match status" value="1"/>
</dbReference>
<evidence type="ECO:0000313" key="3">
    <source>
        <dbReference type="Proteomes" id="UP000266744"/>
    </source>
</evidence>
<evidence type="ECO:0000313" key="2">
    <source>
        <dbReference type="EMBL" id="ANI31856.1"/>
    </source>
</evidence>
<proteinExistence type="predicted"/>
<protein>
    <submittedName>
        <fullName evidence="2">Integrase</fullName>
    </submittedName>
</protein>
<keyword evidence="3" id="KW-1185">Reference proteome</keyword>
<accession>A0ABM6BQN8</accession>
<sequence>MMAERGIVVDHSILRRWVIRLVPLLDKVFCKAIHHHGEPERAAIDKSGANSAVLAMLNADKLDEETINLRQSNYLNNNVEQDHCNIKRRIRHILRFSSSRREKTILAGIELIQKGNTEPAK</sequence>
<dbReference type="Proteomes" id="UP000266744">
    <property type="component" value="Chromosome"/>
</dbReference>
<dbReference type="EMBL" id="CP010029">
    <property type="protein sequence ID" value="ANI31856.1"/>
    <property type="molecule type" value="Genomic_DNA"/>
</dbReference>
<dbReference type="InterPro" id="IPR052183">
    <property type="entry name" value="IS_Transposase"/>
</dbReference>
<dbReference type="Pfam" id="PF13610">
    <property type="entry name" value="DDE_Tnp_IS240"/>
    <property type="match status" value="1"/>
</dbReference>
<dbReference type="PANTHER" id="PTHR35528">
    <property type="entry name" value="BLL1675 PROTEIN"/>
    <property type="match status" value="1"/>
</dbReference>
<gene>
    <name evidence="2" type="ORF">PL78_18775</name>
</gene>